<organism evidence="2 3">
    <name type="scientific">Mesobacillus persicus</name>
    <dbReference type="NCBI Taxonomy" id="930146"/>
    <lineage>
        <taxon>Bacteria</taxon>
        <taxon>Bacillati</taxon>
        <taxon>Bacillota</taxon>
        <taxon>Bacilli</taxon>
        <taxon>Bacillales</taxon>
        <taxon>Bacillaceae</taxon>
        <taxon>Mesobacillus</taxon>
    </lineage>
</organism>
<protein>
    <submittedName>
        <fullName evidence="2">Uncharacterized protein</fullName>
    </submittedName>
</protein>
<evidence type="ECO:0000313" key="3">
    <source>
        <dbReference type="Proteomes" id="UP000198553"/>
    </source>
</evidence>
<keyword evidence="1" id="KW-1133">Transmembrane helix</keyword>
<dbReference type="RefSeq" id="WP_090740109.1">
    <property type="nucleotide sequence ID" value="NZ_FOBW01000001.1"/>
</dbReference>
<evidence type="ECO:0000313" key="2">
    <source>
        <dbReference type="EMBL" id="SEM12378.1"/>
    </source>
</evidence>
<feature type="transmembrane region" description="Helical" evidence="1">
    <location>
        <begin position="60"/>
        <end position="82"/>
    </location>
</feature>
<proteinExistence type="predicted"/>
<dbReference type="STRING" id="930146.SAMN05192533_101101"/>
<name>A0A1H7VUC5_9BACI</name>
<keyword evidence="3" id="KW-1185">Reference proteome</keyword>
<keyword evidence="1" id="KW-0812">Transmembrane</keyword>
<dbReference type="NCBIfam" id="NF038353">
    <property type="entry name" value="FxLYD_dom"/>
    <property type="match status" value="1"/>
</dbReference>
<gene>
    <name evidence="2" type="ORF">SAMN05192533_101101</name>
</gene>
<dbReference type="EMBL" id="FOBW01000001">
    <property type="protein sequence ID" value="SEM12378.1"/>
    <property type="molecule type" value="Genomic_DNA"/>
</dbReference>
<sequence length="403" mass="45582">MYCHQCGEKLAKNSNYCSQCGVKIETNVELKLDSVDIDSYHLEEAASLEIKRKQKHFVQILPILLPILSLLLVTSGLTIYYFQEKSLNKDVLELNQTAEETALQGDYEKAKQLLLEAQSSRPGFTTLELNINVINKAIEYEMTLNKINENIKKTQFSQASKELANLRDEVALNHSPFFIPFYEQMDEKDVSIKVGTIKQELNDLETIDQLAGKLSIIASLPNKEASAVKSEILSKIVKISIDEAENKLANKQFTQAFYTIDKGLQYAINNEKLLALKKRVEQEKAAFELAEQQRIEQAMEMAAQEDLKNRTAAVEVDDFTVNVDKYGDLYLSGTVKNVATKAITSVTIHYSIYDENNEHLDTGTTSVYPYELSPGESGSFEDVYYGFNQDGDVEVDNITWYLN</sequence>
<dbReference type="OrthoDB" id="1822804at2"/>
<dbReference type="AlphaFoldDB" id="A0A1H7VUC5"/>
<keyword evidence="1" id="KW-0472">Membrane</keyword>
<evidence type="ECO:0000256" key="1">
    <source>
        <dbReference type="SAM" id="Phobius"/>
    </source>
</evidence>
<reference evidence="3" key="1">
    <citation type="submission" date="2016-10" db="EMBL/GenBank/DDBJ databases">
        <authorList>
            <person name="Varghese N."/>
            <person name="Submissions S."/>
        </authorList>
    </citation>
    <scope>NUCLEOTIDE SEQUENCE [LARGE SCALE GENOMIC DNA]</scope>
    <source>
        <strain evidence="3">B48,IBRC-M 10115,DSM 25386,CECT 8001</strain>
    </source>
</reference>
<accession>A0A1H7VUC5</accession>
<dbReference type="InterPro" id="IPR047676">
    <property type="entry name" value="FxLYD_dom"/>
</dbReference>
<dbReference type="Proteomes" id="UP000198553">
    <property type="component" value="Unassembled WGS sequence"/>
</dbReference>